<dbReference type="Pfam" id="PF01145">
    <property type="entry name" value="Band_7"/>
    <property type="match status" value="1"/>
</dbReference>
<keyword evidence="2" id="KW-0812">Transmembrane</keyword>
<feature type="transmembrane region" description="Helical" evidence="2">
    <location>
        <begin position="48"/>
        <end position="69"/>
    </location>
</feature>
<dbReference type="SUPFAM" id="SSF117892">
    <property type="entry name" value="Band 7/SPFH domain"/>
    <property type="match status" value="1"/>
</dbReference>
<evidence type="ECO:0000256" key="2">
    <source>
        <dbReference type="SAM" id="Phobius"/>
    </source>
</evidence>
<organism evidence="4">
    <name type="scientific">freshwater metagenome</name>
    <dbReference type="NCBI Taxonomy" id="449393"/>
    <lineage>
        <taxon>unclassified sequences</taxon>
        <taxon>metagenomes</taxon>
        <taxon>ecological metagenomes</taxon>
    </lineage>
</organism>
<name>A0A6J6N9Z7_9ZZZZ</name>
<gene>
    <name evidence="4" type="ORF">UFOPK2399_00112</name>
</gene>
<comment type="similarity">
    <text evidence="1">Belongs to the band 7/mec-2 family.</text>
</comment>
<dbReference type="EMBL" id="CAEZXP010000001">
    <property type="protein sequence ID" value="CAB4683471.1"/>
    <property type="molecule type" value="Genomic_DNA"/>
</dbReference>
<dbReference type="PRINTS" id="PR00721">
    <property type="entry name" value="STOMATIN"/>
</dbReference>
<dbReference type="InterPro" id="IPR001107">
    <property type="entry name" value="Band_7"/>
</dbReference>
<dbReference type="Gene3D" id="6.10.250.2090">
    <property type="match status" value="1"/>
</dbReference>
<reference evidence="4" key="1">
    <citation type="submission" date="2020-05" db="EMBL/GenBank/DDBJ databases">
        <authorList>
            <person name="Chiriac C."/>
            <person name="Salcher M."/>
            <person name="Ghai R."/>
            <person name="Kavagutti S V."/>
        </authorList>
    </citation>
    <scope>NUCLEOTIDE SEQUENCE</scope>
</reference>
<protein>
    <submittedName>
        <fullName evidence="4">Unannotated protein</fullName>
    </submittedName>
</protein>
<feature type="domain" description="Band 7" evidence="3">
    <location>
        <begin position="64"/>
        <end position="222"/>
    </location>
</feature>
<dbReference type="FunFam" id="3.30.479.30:FF:000004">
    <property type="entry name" value="Putative membrane protease family, stomatin"/>
    <property type="match status" value="1"/>
</dbReference>
<dbReference type="InterPro" id="IPR043202">
    <property type="entry name" value="Band-7_stomatin-like"/>
</dbReference>
<evidence type="ECO:0000256" key="1">
    <source>
        <dbReference type="ARBA" id="ARBA00008164"/>
    </source>
</evidence>
<accession>A0A6J6N9Z7</accession>
<dbReference type="SMART" id="SM00244">
    <property type="entry name" value="PHB"/>
    <property type="match status" value="1"/>
</dbReference>
<dbReference type="GO" id="GO:0005886">
    <property type="term" value="C:plasma membrane"/>
    <property type="evidence" value="ECO:0007669"/>
    <property type="project" value="InterPro"/>
</dbReference>
<dbReference type="GO" id="GO:0098552">
    <property type="term" value="C:side of membrane"/>
    <property type="evidence" value="ECO:0007669"/>
    <property type="project" value="UniProtKB-ARBA"/>
</dbReference>
<dbReference type="InterPro" id="IPR001972">
    <property type="entry name" value="Stomatin_HflK_fam"/>
</dbReference>
<proteinExistence type="inferred from homology"/>
<keyword evidence="2" id="KW-0472">Membrane</keyword>
<evidence type="ECO:0000259" key="3">
    <source>
        <dbReference type="SMART" id="SM00244"/>
    </source>
</evidence>
<dbReference type="PANTHER" id="PTHR10264">
    <property type="entry name" value="BAND 7 PROTEIN-RELATED"/>
    <property type="match status" value="1"/>
</dbReference>
<dbReference type="Gene3D" id="3.30.479.30">
    <property type="entry name" value="Band 7 domain"/>
    <property type="match status" value="1"/>
</dbReference>
<evidence type="ECO:0000313" key="4">
    <source>
        <dbReference type="EMBL" id="CAB4683471.1"/>
    </source>
</evidence>
<dbReference type="PANTHER" id="PTHR10264:SF19">
    <property type="entry name" value="AT06885P-RELATED"/>
    <property type="match status" value="1"/>
</dbReference>
<keyword evidence="2" id="KW-1133">Transmembrane helix</keyword>
<dbReference type="InterPro" id="IPR036013">
    <property type="entry name" value="Band_7/SPFH_dom_sf"/>
</dbReference>
<dbReference type="AlphaFoldDB" id="A0A6J6N9Z7"/>
<sequence length="298" mass="33090">MAMGPTITVPQVRFAFKGRSPLQQNPYRHFAESLNCGRLRTITTAMPVFTTIVIVALVAGLLYVSLRIVREYERAIVFRLGRLRSTPKGPGLFVLLPVIDRMVKVDLRTITLQVPPQEVITRDNVPVRVNAVAYFRIVDPKSAVVDVENYMVATSQIAQTTLRSVLGQHSLDELLAGREKINALLQGIIDVQTAPWGIKVSVVEVKDVEIPQSMQRAMAREAEAERERRAKVINAEGEFQASEKLKDAAVVIEDHPTALQLRYLQTLLELGSSQSTTIVFPAPIDVLQSFLKPRGGTL</sequence>
<dbReference type="CDD" id="cd08826">
    <property type="entry name" value="SPFH_eoslipins_u1"/>
    <property type="match status" value="1"/>
</dbReference>